<dbReference type="EMBL" id="LN854273">
    <property type="protein sequence ID" value="CRY97846.1"/>
    <property type="molecule type" value="Genomic_DNA"/>
</dbReference>
<dbReference type="AlphaFoldDB" id="A0A0H5Q726"/>
<feature type="compositionally biased region" description="Polar residues" evidence="1">
    <location>
        <begin position="1"/>
        <end position="20"/>
    </location>
</feature>
<organism evidence="2">
    <name type="scientific">uncultured prokaryote</name>
    <dbReference type="NCBI Taxonomy" id="198431"/>
    <lineage>
        <taxon>unclassified sequences</taxon>
        <taxon>environmental samples</taxon>
    </lineage>
</organism>
<name>A0A0H5Q726_9ZZZZ</name>
<protein>
    <submittedName>
        <fullName evidence="2">Uncharacterized protein</fullName>
    </submittedName>
</protein>
<sequence length="122" mass="13417">MKATRMTSKESGVSLSSRSCTDPDDRFLFPDMPKPIKPVRENALVTKRAFLAASIDHGGMFRPVDAAKVLGIAYGTLAGYMDQANPPVDVFEFFGVRWVSGDSIDARINKVKLRGRPKRVTA</sequence>
<reference evidence="2" key="1">
    <citation type="submission" date="2015-06" db="EMBL/GenBank/DDBJ databases">
        <authorList>
            <person name="Joergensen T."/>
        </authorList>
    </citation>
    <scope>NUCLEOTIDE SEQUENCE</scope>
    <source>
        <strain evidence="2">RGFK1772</strain>
    </source>
</reference>
<accession>A0A0H5Q726</accession>
<evidence type="ECO:0000313" key="2">
    <source>
        <dbReference type="EMBL" id="CRY97846.1"/>
    </source>
</evidence>
<feature type="region of interest" description="Disordered" evidence="1">
    <location>
        <begin position="1"/>
        <end position="24"/>
    </location>
</feature>
<reference evidence="2" key="2">
    <citation type="submission" date="2015-07" db="EMBL/GenBank/DDBJ databases">
        <title>Plasmids, circular viruses and viroids from rat gut.</title>
        <authorList>
            <person name="Jorgensen T.J."/>
            <person name="Hansen M.A."/>
            <person name="Xu Z."/>
            <person name="Tabak M.A."/>
            <person name="Sorensen S.J."/>
            <person name="Hansen L.H."/>
        </authorList>
    </citation>
    <scope>NUCLEOTIDE SEQUENCE</scope>
    <source>
        <strain evidence="2">RGFK1772</strain>
    </source>
</reference>
<proteinExistence type="predicted"/>
<evidence type="ECO:0000256" key="1">
    <source>
        <dbReference type="SAM" id="MobiDB-lite"/>
    </source>
</evidence>